<reference evidence="2" key="2">
    <citation type="journal article" date="2014" name="ISME J.">
        <title>Microbial stratification in low pH oxic and suboxic macroscopic growths along an acid mine drainage.</title>
        <authorList>
            <person name="Mendez-Garcia C."/>
            <person name="Mesa V."/>
            <person name="Sprenger R.R."/>
            <person name="Richter M."/>
            <person name="Diez M.S."/>
            <person name="Solano J."/>
            <person name="Bargiela R."/>
            <person name="Golyshina O.V."/>
            <person name="Manteca A."/>
            <person name="Ramos J.L."/>
            <person name="Gallego J.R."/>
            <person name="Llorente I."/>
            <person name="Martins Dos Santos V.A."/>
            <person name="Jensen O.N."/>
            <person name="Pelaez A.I."/>
            <person name="Sanchez J."/>
            <person name="Ferrer M."/>
        </authorList>
    </citation>
    <scope>NUCLEOTIDE SEQUENCE</scope>
</reference>
<dbReference type="GO" id="GO:0003824">
    <property type="term" value="F:catalytic activity"/>
    <property type="evidence" value="ECO:0007669"/>
    <property type="project" value="InterPro"/>
</dbReference>
<dbReference type="PANTHER" id="PTHR43691:SF11">
    <property type="entry name" value="FI09636P-RELATED"/>
    <property type="match status" value="1"/>
</dbReference>
<dbReference type="InterPro" id="IPR035994">
    <property type="entry name" value="Nucleoside_phosphorylase_sf"/>
</dbReference>
<name>T1B0Z3_9ZZZZ</name>
<feature type="domain" description="Nucleoside phosphorylase" evidence="1">
    <location>
        <begin position="33"/>
        <end position="101"/>
    </location>
</feature>
<gene>
    <name evidence="2" type="ORF">B2A_02910</name>
</gene>
<dbReference type="PANTHER" id="PTHR43691">
    <property type="entry name" value="URIDINE PHOSPHORYLASE"/>
    <property type="match status" value="1"/>
</dbReference>
<dbReference type="Gene3D" id="3.40.50.1580">
    <property type="entry name" value="Nucleoside phosphorylase domain"/>
    <property type="match status" value="1"/>
</dbReference>
<dbReference type="EMBL" id="AUZZ01001974">
    <property type="protein sequence ID" value="EQD62258.1"/>
    <property type="molecule type" value="Genomic_DNA"/>
</dbReference>
<dbReference type="GO" id="GO:0005829">
    <property type="term" value="C:cytosol"/>
    <property type="evidence" value="ECO:0007669"/>
    <property type="project" value="TreeGrafter"/>
</dbReference>
<dbReference type="InterPro" id="IPR000845">
    <property type="entry name" value="Nucleoside_phosphorylase_d"/>
</dbReference>
<evidence type="ECO:0000259" key="1">
    <source>
        <dbReference type="Pfam" id="PF01048"/>
    </source>
</evidence>
<sequence>MAGSLERVMRKELGLYSDIELAKHIVNPDRLKRSMNVKDLLVVKLAIGAPLTAVVAEELFAIGVKEIVIMGISGAINRKLQFGDIVICNKAIRDEGTSHHYLKNSV</sequence>
<evidence type="ECO:0000313" key="2">
    <source>
        <dbReference type="EMBL" id="EQD62258.1"/>
    </source>
</evidence>
<dbReference type="SUPFAM" id="SSF53167">
    <property type="entry name" value="Purine and uridine phosphorylases"/>
    <property type="match status" value="1"/>
</dbReference>
<dbReference type="AlphaFoldDB" id="T1B0Z3"/>
<reference evidence="2" key="1">
    <citation type="submission" date="2013-08" db="EMBL/GenBank/DDBJ databases">
        <authorList>
            <person name="Mendez C."/>
            <person name="Richter M."/>
            <person name="Ferrer M."/>
            <person name="Sanchez J."/>
        </authorList>
    </citation>
    <scope>NUCLEOTIDE SEQUENCE</scope>
</reference>
<organism evidence="2">
    <name type="scientific">mine drainage metagenome</name>
    <dbReference type="NCBI Taxonomy" id="410659"/>
    <lineage>
        <taxon>unclassified sequences</taxon>
        <taxon>metagenomes</taxon>
        <taxon>ecological metagenomes</taxon>
    </lineage>
</organism>
<protein>
    <submittedName>
        <fullName evidence="2">Uridine phosphorylase</fullName>
    </submittedName>
</protein>
<proteinExistence type="predicted"/>
<dbReference type="Pfam" id="PF01048">
    <property type="entry name" value="PNP_UDP_1"/>
    <property type="match status" value="1"/>
</dbReference>
<accession>T1B0Z3</accession>
<feature type="non-terminal residue" evidence="2">
    <location>
        <position position="106"/>
    </location>
</feature>
<comment type="caution">
    <text evidence="2">The sequence shown here is derived from an EMBL/GenBank/DDBJ whole genome shotgun (WGS) entry which is preliminary data.</text>
</comment>
<dbReference type="GO" id="GO:0009116">
    <property type="term" value="P:nucleoside metabolic process"/>
    <property type="evidence" value="ECO:0007669"/>
    <property type="project" value="InterPro"/>
</dbReference>